<evidence type="ECO:0000256" key="2">
    <source>
        <dbReference type="SAM" id="SignalP"/>
    </source>
</evidence>
<evidence type="ECO:0000313" key="3">
    <source>
        <dbReference type="EMBL" id="SUB58169.1"/>
    </source>
</evidence>
<dbReference type="Proteomes" id="UP000255417">
    <property type="component" value="Unassembled WGS sequence"/>
</dbReference>
<gene>
    <name evidence="3" type="ORF">NCTC12872_00119</name>
</gene>
<sequence>MKQSISKLSLITLPFILTACGSGGGGNSSQASNTQPKVENIQKAPQMNSESKKVEEQPNGKGMPKDQEDPNAHGKQSENKEVVKPQPQAPRGDSEKVKNVQKLPQMDSESKKAEEEPNGKGMSKDQEDPNANGKQPESNKVEKPNSKEIEKEQEIPNERQSKPNVEGIQNDMGAEKENRPESKTISVKIYVDNPNYKEPNDIPYGEEDKYDKNKFVEKSENVKLLGQEVKSEGKNNYYFIALGDFNDGYIGYTRKLDVYGKNLEIDLHSNVEQTLVKPDAKLSDLTGRFSKANGFILKPKENPTFAHILDISVDFNKGHIVGDVRGDDVGYVLEVSGNLEANTLNFKTLEDNELNLPSDNQPSMPIFVRDREKNEVSKLIGEIKLGGSYDAVYMLEKEK</sequence>
<dbReference type="EMBL" id="UGTA01000001">
    <property type="protein sequence ID" value="SUB58169.1"/>
    <property type="molecule type" value="Genomic_DNA"/>
</dbReference>
<dbReference type="OrthoDB" id="5422202at2"/>
<feature type="compositionally biased region" description="Polar residues" evidence="1">
    <location>
        <begin position="30"/>
        <end position="49"/>
    </location>
</feature>
<dbReference type="RefSeq" id="WP_115314694.1">
    <property type="nucleotide sequence ID" value="NZ_LWIF01000001.1"/>
</dbReference>
<keyword evidence="4" id="KW-1185">Reference proteome</keyword>
<feature type="compositionally biased region" description="Basic and acidic residues" evidence="1">
    <location>
        <begin position="108"/>
        <end position="127"/>
    </location>
</feature>
<feature type="chain" id="PRO_5017069433" description="Lipoprotein" evidence="2">
    <location>
        <begin position="20"/>
        <end position="399"/>
    </location>
</feature>
<proteinExistence type="predicted"/>
<dbReference type="PROSITE" id="PS51257">
    <property type="entry name" value="PROKAR_LIPOPROTEIN"/>
    <property type="match status" value="1"/>
</dbReference>
<feature type="compositionally biased region" description="Basic and acidic residues" evidence="1">
    <location>
        <begin position="50"/>
        <end position="83"/>
    </location>
</feature>
<feature type="compositionally biased region" description="Basic and acidic residues" evidence="1">
    <location>
        <begin position="137"/>
        <end position="161"/>
    </location>
</feature>
<feature type="region of interest" description="Disordered" evidence="1">
    <location>
        <begin position="17"/>
        <end position="184"/>
    </location>
</feature>
<reference evidence="3 4" key="1">
    <citation type="submission" date="2018-06" db="EMBL/GenBank/DDBJ databases">
        <authorList>
            <consortium name="Pathogen Informatics"/>
            <person name="Doyle S."/>
        </authorList>
    </citation>
    <scope>NUCLEOTIDE SEQUENCE [LARGE SCALE GENOMIC DNA]</scope>
    <source>
        <strain evidence="3 4">NCTC12872</strain>
    </source>
</reference>
<name>A0A379C7L9_9PAST</name>
<feature type="compositionally biased region" description="Basic and acidic residues" evidence="1">
    <location>
        <begin position="173"/>
        <end position="182"/>
    </location>
</feature>
<evidence type="ECO:0000256" key="1">
    <source>
        <dbReference type="SAM" id="MobiDB-lite"/>
    </source>
</evidence>
<organism evidence="3 4">
    <name type="scientific">Phocoenobacter uteri</name>
    <dbReference type="NCBI Taxonomy" id="146806"/>
    <lineage>
        <taxon>Bacteria</taxon>
        <taxon>Pseudomonadati</taxon>
        <taxon>Pseudomonadota</taxon>
        <taxon>Gammaproteobacteria</taxon>
        <taxon>Pasteurellales</taxon>
        <taxon>Pasteurellaceae</taxon>
        <taxon>Phocoenobacter</taxon>
    </lineage>
</organism>
<keyword evidence="2" id="KW-0732">Signal</keyword>
<dbReference type="AlphaFoldDB" id="A0A379C7L9"/>
<evidence type="ECO:0000313" key="4">
    <source>
        <dbReference type="Proteomes" id="UP000255417"/>
    </source>
</evidence>
<protein>
    <recommendedName>
        <fullName evidence="5">Lipoprotein</fullName>
    </recommendedName>
</protein>
<feature type="signal peptide" evidence="2">
    <location>
        <begin position="1"/>
        <end position="19"/>
    </location>
</feature>
<evidence type="ECO:0008006" key="5">
    <source>
        <dbReference type="Google" id="ProtNLM"/>
    </source>
</evidence>
<accession>A0A379C7L9</accession>